<dbReference type="GO" id="GO:0032259">
    <property type="term" value="P:methylation"/>
    <property type="evidence" value="ECO:0007669"/>
    <property type="project" value="UniProtKB-KW"/>
</dbReference>
<accession>A0A1V4SEI1</accession>
<dbReference type="RefSeq" id="WP_080066652.1">
    <property type="nucleotide sequence ID" value="NZ_MZGX01000041.1"/>
</dbReference>
<keyword evidence="3" id="KW-1185">Reference proteome</keyword>
<dbReference type="Proteomes" id="UP000191554">
    <property type="component" value="Unassembled WGS sequence"/>
</dbReference>
<keyword evidence="2" id="KW-0808">Transferase</keyword>
<dbReference type="OrthoDB" id="9777497at2"/>
<reference evidence="2 3" key="1">
    <citation type="submission" date="2017-03" db="EMBL/GenBank/DDBJ databases">
        <title>Genome sequence of Clostridium hungatei DSM 14427.</title>
        <authorList>
            <person name="Poehlein A."/>
            <person name="Daniel R."/>
        </authorList>
    </citation>
    <scope>NUCLEOTIDE SEQUENCE [LARGE SCALE GENOMIC DNA]</scope>
    <source>
        <strain evidence="2 3">DSM 14427</strain>
    </source>
</reference>
<dbReference type="EC" id="2.1.1.163" evidence="2"/>
<dbReference type="AlphaFoldDB" id="A0A1V4SEI1"/>
<evidence type="ECO:0000313" key="2">
    <source>
        <dbReference type="EMBL" id="OPX41916.1"/>
    </source>
</evidence>
<dbReference type="Pfam" id="PF08241">
    <property type="entry name" value="Methyltransf_11"/>
    <property type="match status" value="1"/>
</dbReference>
<dbReference type="InterPro" id="IPR029063">
    <property type="entry name" value="SAM-dependent_MTases_sf"/>
</dbReference>
<dbReference type="GO" id="GO:0043770">
    <property type="term" value="F:demethylmenaquinone methyltransferase activity"/>
    <property type="evidence" value="ECO:0007669"/>
    <property type="project" value="UniProtKB-EC"/>
</dbReference>
<feature type="domain" description="Methyltransferase type 11" evidence="1">
    <location>
        <begin position="62"/>
        <end position="160"/>
    </location>
</feature>
<dbReference type="CDD" id="cd02440">
    <property type="entry name" value="AdoMet_MTases"/>
    <property type="match status" value="1"/>
</dbReference>
<dbReference type="PANTHER" id="PTHR42912">
    <property type="entry name" value="METHYLTRANSFERASE"/>
    <property type="match status" value="1"/>
</dbReference>
<dbReference type="Gene3D" id="3.40.50.150">
    <property type="entry name" value="Vaccinia Virus protein VP39"/>
    <property type="match status" value="1"/>
</dbReference>
<protein>
    <submittedName>
        <fullName evidence="2">Demethylmenaquinone methyltransferase</fullName>
        <ecNumber evidence="2">2.1.1.163</ecNumber>
    </submittedName>
</protein>
<dbReference type="GO" id="GO:0008757">
    <property type="term" value="F:S-adenosylmethionine-dependent methyltransferase activity"/>
    <property type="evidence" value="ECO:0007669"/>
    <property type="project" value="InterPro"/>
</dbReference>
<keyword evidence="2" id="KW-0489">Methyltransferase</keyword>
<name>A0A1V4SEI1_RUMHU</name>
<dbReference type="SUPFAM" id="SSF53335">
    <property type="entry name" value="S-adenosyl-L-methionine-dependent methyltransferases"/>
    <property type="match status" value="1"/>
</dbReference>
<organism evidence="2 3">
    <name type="scientific">Ruminiclostridium hungatei</name>
    <name type="common">Clostridium hungatei</name>
    <dbReference type="NCBI Taxonomy" id="48256"/>
    <lineage>
        <taxon>Bacteria</taxon>
        <taxon>Bacillati</taxon>
        <taxon>Bacillota</taxon>
        <taxon>Clostridia</taxon>
        <taxon>Eubacteriales</taxon>
        <taxon>Oscillospiraceae</taxon>
        <taxon>Ruminiclostridium</taxon>
    </lineage>
</organism>
<evidence type="ECO:0000259" key="1">
    <source>
        <dbReference type="Pfam" id="PF08241"/>
    </source>
</evidence>
<comment type="caution">
    <text evidence="2">The sequence shown here is derived from an EMBL/GenBank/DDBJ whole genome shotgun (WGS) entry which is preliminary data.</text>
</comment>
<dbReference type="InterPro" id="IPR050508">
    <property type="entry name" value="Methyltransf_Superfamily"/>
</dbReference>
<proteinExistence type="predicted"/>
<dbReference type="EMBL" id="MZGX01000041">
    <property type="protein sequence ID" value="OPX41916.1"/>
    <property type="molecule type" value="Genomic_DNA"/>
</dbReference>
<gene>
    <name evidence="2" type="primary">ubiE_4</name>
    <name evidence="2" type="ORF">CLHUN_42050</name>
</gene>
<dbReference type="STRING" id="48256.CLHUN_42050"/>
<evidence type="ECO:0000313" key="3">
    <source>
        <dbReference type="Proteomes" id="UP000191554"/>
    </source>
</evidence>
<dbReference type="InterPro" id="IPR013216">
    <property type="entry name" value="Methyltransf_11"/>
</dbReference>
<sequence length="295" mass="33362">MIRKAQLIFKFAYLRLAKKYANSAKDYDNASVDYDSFFSKTMGKYSLEMIDKIHFEKDQQILELACGTGFITENVAKKMQGQGAVTTVDQSAGMLELARRKLEGYENIKLDMRQGNMMQLLKSIPDNSFDNAVCGWAICYVNPVEFLKEIYRVLKPDGRIGIIETRSDSEQVLMEAFDEVLAKDPSLLERYIKIALPSNSDVLKNWFIKGGLQPVECWEGEEVLPYYDSEGAIEWVQRSGASAGFLDVINRDRLQEVLDKVKAIIDRDMDNGKNFKLSHTYVAGVARKQTGSGSV</sequence>